<evidence type="ECO:0000313" key="2">
    <source>
        <dbReference type="Proteomes" id="UP000300879"/>
    </source>
</evidence>
<protein>
    <recommendedName>
        <fullName evidence="3">PPM-type phosphatase domain-containing protein</fullName>
    </recommendedName>
</protein>
<organism evidence="1 2">
    <name type="scientific">Paenibacillus algicola</name>
    <dbReference type="NCBI Taxonomy" id="2565926"/>
    <lineage>
        <taxon>Bacteria</taxon>
        <taxon>Bacillati</taxon>
        <taxon>Bacillota</taxon>
        <taxon>Bacilli</taxon>
        <taxon>Bacillales</taxon>
        <taxon>Paenibacillaceae</taxon>
        <taxon>Paenibacillus</taxon>
    </lineage>
</organism>
<sequence>MRLSPNRKLAGKQKTGPVDGFTYVSGQHEEQPVSSLKSRFNCRYAYGRASETAQLQEQGQDYMAFAVDGRTCSFVLCDGVSMSYRGDFAARFLGEGLLSWLRTEAEPSRHLLQKRLVQLSQAARLEEEALSVDQNAPLLLRDILQEKKQNGSEAMYLCGRIELPGKLGRKGRLWLAWQGDSRLRLFQQQAEVASPFSGTFRTGDRWSTRTGPKGTPNVYECRLHAAGAYRLLLYSDGLSDLDGISEVVPDEDLQVLMDARHTEGLEDDASFLEISW</sequence>
<dbReference type="Gene3D" id="3.60.40.10">
    <property type="entry name" value="PPM-type phosphatase domain"/>
    <property type="match status" value="1"/>
</dbReference>
<keyword evidence="2" id="KW-1185">Reference proteome</keyword>
<dbReference type="EMBL" id="CP040396">
    <property type="protein sequence ID" value="QCT03099.1"/>
    <property type="molecule type" value="Genomic_DNA"/>
</dbReference>
<dbReference type="SUPFAM" id="SSF81606">
    <property type="entry name" value="PP2C-like"/>
    <property type="match status" value="1"/>
</dbReference>
<dbReference type="InterPro" id="IPR036457">
    <property type="entry name" value="PPM-type-like_dom_sf"/>
</dbReference>
<name>A0A4P8XRI4_9BACL</name>
<dbReference type="RefSeq" id="WP_233280993.1">
    <property type="nucleotide sequence ID" value="NZ_CP040396.1"/>
</dbReference>
<evidence type="ECO:0008006" key="3">
    <source>
        <dbReference type="Google" id="ProtNLM"/>
    </source>
</evidence>
<evidence type="ECO:0000313" key="1">
    <source>
        <dbReference type="EMBL" id="QCT03099.1"/>
    </source>
</evidence>
<accession>A0A4P8XRI4</accession>
<dbReference type="Proteomes" id="UP000300879">
    <property type="component" value="Chromosome"/>
</dbReference>
<reference evidence="1 2" key="1">
    <citation type="submission" date="2019-05" db="EMBL/GenBank/DDBJ databases">
        <authorList>
            <person name="Chen C."/>
        </authorList>
    </citation>
    <scope>NUCLEOTIDE SEQUENCE [LARGE SCALE GENOMIC DNA]</scope>
    <source>
        <strain evidence="1 2">HB172198</strain>
    </source>
</reference>
<gene>
    <name evidence="1" type="ORF">E6C60_2387</name>
</gene>
<proteinExistence type="predicted"/>
<dbReference type="KEGG" id="palo:E6C60_2387"/>
<dbReference type="AlphaFoldDB" id="A0A4P8XRI4"/>